<reference evidence="1" key="2">
    <citation type="submission" date="2018-03" db="EMBL/GenBank/DDBJ databases">
        <title>The Triticum urartu genome reveals the dynamic nature of wheat genome evolution.</title>
        <authorList>
            <person name="Ling H."/>
            <person name="Ma B."/>
            <person name="Shi X."/>
            <person name="Liu H."/>
            <person name="Dong L."/>
            <person name="Sun H."/>
            <person name="Cao Y."/>
            <person name="Gao Q."/>
            <person name="Zheng S."/>
            <person name="Li Y."/>
            <person name="Yu Y."/>
            <person name="Du H."/>
            <person name="Qi M."/>
            <person name="Li Y."/>
            <person name="Yu H."/>
            <person name="Cui Y."/>
            <person name="Wang N."/>
            <person name="Chen C."/>
            <person name="Wu H."/>
            <person name="Zhao Y."/>
            <person name="Zhang J."/>
            <person name="Li Y."/>
            <person name="Zhou W."/>
            <person name="Zhang B."/>
            <person name="Hu W."/>
            <person name="Eijk M."/>
            <person name="Tang J."/>
            <person name="Witsenboer H."/>
            <person name="Zhao S."/>
            <person name="Li Z."/>
            <person name="Zhang A."/>
            <person name="Wang D."/>
            <person name="Liang C."/>
        </authorList>
    </citation>
    <scope>NUCLEOTIDE SEQUENCE [LARGE SCALE GENOMIC DNA]</scope>
    <source>
        <strain evidence="1">cv. G1812</strain>
    </source>
</reference>
<reference evidence="2" key="1">
    <citation type="journal article" date="2013" name="Nature">
        <title>Draft genome of the wheat A-genome progenitor Triticum urartu.</title>
        <authorList>
            <person name="Ling H.Q."/>
            <person name="Zhao S."/>
            <person name="Liu D."/>
            <person name="Wang J."/>
            <person name="Sun H."/>
            <person name="Zhang C."/>
            <person name="Fan H."/>
            <person name="Li D."/>
            <person name="Dong L."/>
            <person name="Tao Y."/>
            <person name="Gao C."/>
            <person name="Wu H."/>
            <person name="Li Y."/>
            <person name="Cui Y."/>
            <person name="Guo X."/>
            <person name="Zheng S."/>
            <person name="Wang B."/>
            <person name="Yu K."/>
            <person name="Liang Q."/>
            <person name="Yang W."/>
            <person name="Lou X."/>
            <person name="Chen J."/>
            <person name="Feng M."/>
            <person name="Jian J."/>
            <person name="Zhang X."/>
            <person name="Luo G."/>
            <person name="Jiang Y."/>
            <person name="Liu J."/>
            <person name="Wang Z."/>
            <person name="Sha Y."/>
            <person name="Zhang B."/>
            <person name="Wu H."/>
            <person name="Tang D."/>
            <person name="Shen Q."/>
            <person name="Xue P."/>
            <person name="Zou S."/>
            <person name="Wang X."/>
            <person name="Liu X."/>
            <person name="Wang F."/>
            <person name="Yang Y."/>
            <person name="An X."/>
            <person name="Dong Z."/>
            <person name="Zhang K."/>
            <person name="Zhang X."/>
            <person name="Luo M.C."/>
            <person name="Dvorak J."/>
            <person name="Tong Y."/>
            <person name="Wang J."/>
            <person name="Yang H."/>
            <person name="Li Z."/>
            <person name="Wang D."/>
            <person name="Zhang A."/>
            <person name="Wang J."/>
        </authorList>
    </citation>
    <scope>NUCLEOTIDE SEQUENCE</scope>
    <source>
        <strain evidence="2">cv. G1812</strain>
    </source>
</reference>
<evidence type="ECO:0000313" key="2">
    <source>
        <dbReference type="Proteomes" id="UP000015106"/>
    </source>
</evidence>
<proteinExistence type="predicted"/>
<dbReference type="AlphaFoldDB" id="A0A8R7QMQ4"/>
<dbReference type="Gramene" id="TuG1812G0600000440.01.T01">
    <property type="protein sequence ID" value="TuG1812G0600000440.01.T01.cds296232"/>
    <property type="gene ID" value="TuG1812G0600000440.01"/>
</dbReference>
<dbReference type="Proteomes" id="UP000015106">
    <property type="component" value="Chromosome 6"/>
</dbReference>
<sequence length="56" mass="6248">MNYGVKEIIMEALSLAESRDGLGFEGRQAAESNRIALDRRVQSSTSREKCLTMRTA</sequence>
<dbReference type="EnsemblPlants" id="TuG1812G0600000440.01.T01">
    <property type="protein sequence ID" value="TuG1812G0600000440.01.T01.cds296232"/>
    <property type="gene ID" value="TuG1812G0600000440.01"/>
</dbReference>
<organism evidence="1 2">
    <name type="scientific">Triticum urartu</name>
    <name type="common">Red wild einkorn</name>
    <name type="synonym">Crithodium urartu</name>
    <dbReference type="NCBI Taxonomy" id="4572"/>
    <lineage>
        <taxon>Eukaryota</taxon>
        <taxon>Viridiplantae</taxon>
        <taxon>Streptophyta</taxon>
        <taxon>Embryophyta</taxon>
        <taxon>Tracheophyta</taxon>
        <taxon>Spermatophyta</taxon>
        <taxon>Magnoliopsida</taxon>
        <taxon>Liliopsida</taxon>
        <taxon>Poales</taxon>
        <taxon>Poaceae</taxon>
        <taxon>BOP clade</taxon>
        <taxon>Pooideae</taxon>
        <taxon>Triticodae</taxon>
        <taxon>Triticeae</taxon>
        <taxon>Triticinae</taxon>
        <taxon>Triticum</taxon>
    </lineage>
</organism>
<keyword evidence="2" id="KW-1185">Reference proteome</keyword>
<name>A0A8R7QMQ4_TRIUA</name>
<protein>
    <submittedName>
        <fullName evidence="1">Uncharacterized protein</fullName>
    </submittedName>
</protein>
<reference evidence="1" key="3">
    <citation type="submission" date="2022-06" db="UniProtKB">
        <authorList>
            <consortium name="EnsemblPlants"/>
        </authorList>
    </citation>
    <scope>IDENTIFICATION</scope>
</reference>
<accession>A0A8R7QMQ4</accession>
<evidence type="ECO:0000313" key="1">
    <source>
        <dbReference type="EnsemblPlants" id="TuG1812G0600000440.01.T01.cds296232"/>
    </source>
</evidence>